<evidence type="ECO:0000256" key="4">
    <source>
        <dbReference type="ARBA" id="ARBA00037131"/>
    </source>
</evidence>
<evidence type="ECO:0000313" key="6">
    <source>
        <dbReference type="EMBL" id="SEB70613.1"/>
    </source>
</evidence>
<dbReference type="Gene3D" id="3.40.50.12370">
    <property type="match status" value="1"/>
</dbReference>
<gene>
    <name evidence="6" type="ORF">SAMN05216178_1933</name>
</gene>
<feature type="domain" description="UspA" evidence="5">
    <location>
        <begin position="153"/>
        <end position="298"/>
    </location>
</feature>
<dbReference type="SUPFAM" id="SSF52402">
    <property type="entry name" value="Adenine nucleotide alpha hydrolases-like"/>
    <property type="match status" value="2"/>
</dbReference>
<keyword evidence="7" id="KW-1185">Reference proteome</keyword>
<dbReference type="Proteomes" id="UP000198982">
    <property type="component" value="Unassembled WGS sequence"/>
</dbReference>
<dbReference type="PANTHER" id="PTHR47892">
    <property type="entry name" value="UNIVERSAL STRESS PROTEIN E"/>
    <property type="match status" value="1"/>
</dbReference>
<comment type="subcellular location">
    <subcellularLocation>
        <location evidence="1">Cytoplasm</location>
    </subcellularLocation>
</comment>
<dbReference type="InterPro" id="IPR006016">
    <property type="entry name" value="UspA"/>
</dbReference>
<reference evidence="7" key="1">
    <citation type="submission" date="2016-10" db="EMBL/GenBank/DDBJ databases">
        <authorList>
            <person name="Varghese N."/>
            <person name="Submissions S."/>
        </authorList>
    </citation>
    <scope>NUCLEOTIDE SEQUENCE [LARGE SCALE GENOMIC DNA]</scope>
    <source>
        <strain evidence="7">DSM 9751</strain>
    </source>
</reference>
<dbReference type="AlphaFoldDB" id="A0A1H4LIV4"/>
<dbReference type="EMBL" id="FNTJ01000001">
    <property type="protein sequence ID" value="SEB70613.1"/>
    <property type="molecule type" value="Genomic_DNA"/>
</dbReference>
<name>A0A1H4LIV4_9PSED</name>
<keyword evidence="3" id="KW-0963">Cytoplasm</keyword>
<organism evidence="6 7">
    <name type="scientific">Pseudomonas saponiphila</name>
    <dbReference type="NCBI Taxonomy" id="556534"/>
    <lineage>
        <taxon>Bacteria</taxon>
        <taxon>Pseudomonadati</taxon>
        <taxon>Pseudomonadota</taxon>
        <taxon>Gammaproteobacteria</taxon>
        <taxon>Pseudomonadales</taxon>
        <taxon>Pseudomonadaceae</taxon>
        <taxon>Pseudomonas</taxon>
    </lineage>
</organism>
<dbReference type="RefSeq" id="WP_092312591.1">
    <property type="nucleotide sequence ID" value="NZ_FNTJ01000001.1"/>
</dbReference>
<comment type="similarity">
    <text evidence="2">Belongs to the universal stress protein A family.</text>
</comment>
<evidence type="ECO:0000256" key="2">
    <source>
        <dbReference type="ARBA" id="ARBA00008791"/>
    </source>
</evidence>
<accession>A0A1H4LIV4</accession>
<proteinExistence type="inferred from homology"/>
<protein>
    <submittedName>
        <fullName evidence="6">Universal stress protein E</fullName>
    </submittedName>
</protein>
<sequence length="303" mass="33834">MSQYQRLLLIADPQQHQSPAARRAAALAQASGAALHALVFVEPPARTYLWEEHLEDSERQAYLQRHERWLQVEAEWMREQGVEVTTQVIWSTQVLKDMLAYIDEFQPDLLIKDVTLESALKRVFVTPLDCHLLREAPVPVHLVNDAPHKLPRRIVAAVDPAQSDTQISGLNGLIIRAANALALQCDAQLHLLYAYDLMPMLDGVAPVASTAWSVNCLDELRESLHKEFERLGDEYNVPQEFRHFIMGPPVPGIAQFVDEYLVDVVVMGTVHRTGFGRLIGSTTERALYSMPGSILAVKGGAAC</sequence>
<comment type="function">
    <text evidence="4">Required for resistance to DNA-damaging agents.</text>
</comment>
<dbReference type="GO" id="GO:0005737">
    <property type="term" value="C:cytoplasm"/>
    <property type="evidence" value="ECO:0007669"/>
    <property type="project" value="UniProtKB-SubCell"/>
</dbReference>
<dbReference type="PANTHER" id="PTHR47892:SF1">
    <property type="entry name" value="UNIVERSAL STRESS PROTEIN E"/>
    <property type="match status" value="1"/>
</dbReference>
<evidence type="ECO:0000256" key="1">
    <source>
        <dbReference type="ARBA" id="ARBA00004496"/>
    </source>
</evidence>
<evidence type="ECO:0000256" key="3">
    <source>
        <dbReference type="ARBA" id="ARBA00022490"/>
    </source>
</evidence>
<feature type="domain" description="UspA" evidence="5">
    <location>
        <begin position="4"/>
        <end position="143"/>
    </location>
</feature>
<evidence type="ECO:0000259" key="5">
    <source>
        <dbReference type="Pfam" id="PF00582"/>
    </source>
</evidence>
<evidence type="ECO:0000313" key="7">
    <source>
        <dbReference type="Proteomes" id="UP000198982"/>
    </source>
</evidence>
<dbReference type="Pfam" id="PF00582">
    <property type="entry name" value="Usp"/>
    <property type="match status" value="2"/>
</dbReference>